<dbReference type="CDD" id="cd00090">
    <property type="entry name" value="HTH_ARSR"/>
    <property type="match status" value="1"/>
</dbReference>
<dbReference type="InterPro" id="IPR036390">
    <property type="entry name" value="WH_DNA-bd_sf"/>
</dbReference>
<dbReference type="EMBL" id="RCOS01000070">
    <property type="protein sequence ID" value="RSN75745.1"/>
    <property type="molecule type" value="Genomic_DNA"/>
</dbReference>
<proteinExistence type="predicted"/>
<dbReference type="AlphaFoldDB" id="A0A3R9R687"/>
<evidence type="ECO:0000313" key="2">
    <source>
        <dbReference type="EMBL" id="RSN75745.1"/>
    </source>
</evidence>
<protein>
    <submittedName>
        <fullName evidence="2">PadR family transcriptional regulator</fullName>
    </submittedName>
</protein>
<dbReference type="PANTHER" id="PTHR43252:SF5">
    <property type="entry name" value="TRANSCRIPTIONAL REGULATOR, PADR-LIKE FAMILY"/>
    <property type="match status" value="1"/>
</dbReference>
<dbReference type="Pfam" id="PF03551">
    <property type="entry name" value="PadR"/>
    <property type="match status" value="1"/>
</dbReference>
<sequence>MFHKPPVKGFFRLLVLDAIKEEPLHGYEIMKRIGDVLGGNPPSPGIVYPTLQFLENKGFVRSGKAGKRTIYSITEEGIRYLEENEDKLRCFMEKAGRMKIVKKMVPHDIFPLLEELASKYDRMTEEQRDEVKRAFWRLIQDLSRILGDVR</sequence>
<dbReference type="InterPro" id="IPR005149">
    <property type="entry name" value="Tscrpt_reg_PadR_N"/>
</dbReference>
<dbReference type="InterPro" id="IPR036388">
    <property type="entry name" value="WH-like_DNA-bd_sf"/>
</dbReference>
<accession>A0A3R9R687</accession>
<dbReference type="Gene3D" id="1.10.10.10">
    <property type="entry name" value="Winged helix-like DNA-binding domain superfamily/Winged helix DNA-binding domain"/>
    <property type="match status" value="1"/>
</dbReference>
<dbReference type="Proteomes" id="UP000277582">
    <property type="component" value="Unassembled WGS sequence"/>
</dbReference>
<gene>
    <name evidence="2" type="ORF">D6D85_05795</name>
</gene>
<feature type="domain" description="Transcription regulator PadR N-terminal" evidence="1">
    <location>
        <begin position="15"/>
        <end position="83"/>
    </location>
</feature>
<organism evidence="2 3">
    <name type="scientific">Candidatus Methanodesulfokora washburnensis</name>
    <dbReference type="NCBI Taxonomy" id="2478471"/>
    <lineage>
        <taxon>Archaea</taxon>
        <taxon>Thermoproteota</taxon>
        <taxon>Candidatus Korarchaeia</taxon>
        <taxon>Candidatus Korarchaeia incertae sedis</taxon>
        <taxon>Candidatus Methanodesulfokora</taxon>
    </lineage>
</organism>
<evidence type="ECO:0000313" key="3">
    <source>
        <dbReference type="Proteomes" id="UP000277582"/>
    </source>
</evidence>
<dbReference type="SUPFAM" id="SSF46785">
    <property type="entry name" value="Winged helix' DNA-binding domain"/>
    <property type="match status" value="1"/>
</dbReference>
<comment type="caution">
    <text evidence="2">The sequence shown here is derived from an EMBL/GenBank/DDBJ whole genome shotgun (WGS) entry which is preliminary data.</text>
</comment>
<dbReference type="PANTHER" id="PTHR43252">
    <property type="entry name" value="TRANSCRIPTIONAL REGULATOR YQJI"/>
    <property type="match status" value="1"/>
</dbReference>
<name>A0A3R9R687_9CREN</name>
<reference evidence="2 3" key="1">
    <citation type="submission" date="2018-10" db="EMBL/GenBank/DDBJ databases">
        <title>Co-occurring genomic capacity for anaerobic methane metabolism and dissimilatory sulfite reduction discovered in the Korarchaeota.</title>
        <authorList>
            <person name="Mckay L.J."/>
            <person name="Dlakic M."/>
            <person name="Fields M.W."/>
            <person name="Delmont T.O."/>
            <person name="Eren A.M."/>
            <person name="Jay Z.J."/>
            <person name="Klingelsmith K.B."/>
            <person name="Rusch D.B."/>
            <person name="Inskeep W.P."/>
        </authorList>
    </citation>
    <scope>NUCLEOTIDE SEQUENCE [LARGE SCALE GENOMIC DNA]</scope>
    <source>
        <strain evidence="2 3">MDKW</strain>
    </source>
</reference>
<keyword evidence="3" id="KW-1185">Reference proteome</keyword>
<dbReference type="InterPro" id="IPR011991">
    <property type="entry name" value="ArsR-like_HTH"/>
</dbReference>
<evidence type="ECO:0000259" key="1">
    <source>
        <dbReference type="Pfam" id="PF03551"/>
    </source>
</evidence>